<proteinExistence type="predicted"/>
<name>A0A1V6LWP7_9BACT</name>
<accession>A0A1V6LWP7</accession>
<sequence>MRLLMALLLPWLVMIAHANAQSDNNESQKVASESMVTLRKLVNGQNYKAMGFESLDKVSAVALGEPIRVFLVQLDQLREYKPGSDSNKLLIDADKIIYPFTAREQIRSSVVVEKIQGAWNATNFGGPHLIKILANIRRNASDSTGIPVSSYIAVQVPALNLYFIGHCTDKELMLTPLLDDPSFGFKAGRTISAIDVFTAILPSVKEHNGLPR</sequence>
<reference evidence="2 3" key="1">
    <citation type="journal article" date="2016" name="Genome Announc.">
        <title>Draft Genome Sequence of the Anaerobic Ammonium-Oxidizing Bacterium 'Candidatus Brocadia sp. 40'.</title>
        <authorList>
            <person name="Ali M."/>
            <person name="Haroon M.F."/>
            <person name="Narita Y."/>
            <person name="Zhang L."/>
            <person name="Rangel Shaw D."/>
            <person name="Okabe S."/>
            <person name="Saikaly P.E."/>
        </authorList>
    </citation>
    <scope>NUCLEOTIDE SEQUENCE [LARGE SCALE GENOMIC DNA]</scope>
    <source>
        <strain evidence="2 3">40</strain>
    </source>
</reference>
<evidence type="ECO:0000313" key="2">
    <source>
        <dbReference type="EMBL" id="OQD44557.1"/>
    </source>
</evidence>
<dbReference type="Proteomes" id="UP000242219">
    <property type="component" value="Unassembled WGS sequence"/>
</dbReference>
<evidence type="ECO:0000256" key="1">
    <source>
        <dbReference type="SAM" id="SignalP"/>
    </source>
</evidence>
<protein>
    <submittedName>
        <fullName evidence="2">Uncharacterized protein</fullName>
    </submittedName>
</protein>
<keyword evidence="1" id="KW-0732">Signal</keyword>
<evidence type="ECO:0000313" key="3">
    <source>
        <dbReference type="Proteomes" id="UP000242219"/>
    </source>
</evidence>
<comment type="caution">
    <text evidence="2">The sequence shown here is derived from an EMBL/GenBank/DDBJ whole genome shotgun (WGS) entry which is preliminary data.</text>
</comment>
<keyword evidence="3" id="KW-1185">Reference proteome</keyword>
<organism evidence="2 3">
    <name type="scientific">Candidatus Brocadia sapporoensis</name>
    <dbReference type="NCBI Taxonomy" id="392547"/>
    <lineage>
        <taxon>Bacteria</taxon>
        <taxon>Pseudomonadati</taxon>
        <taxon>Planctomycetota</taxon>
        <taxon>Candidatus Brocadiia</taxon>
        <taxon>Candidatus Brocadiales</taxon>
        <taxon>Candidatus Brocadiaceae</taxon>
        <taxon>Candidatus Brocadia</taxon>
    </lineage>
</organism>
<gene>
    <name evidence="2" type="ORF">BIY37_12640</name>
</gene>
<dbReference type="AlphaFoldDB" id="A0A1V6LWP7"/>
<dbReference type="EMBL" id="MJUW02000122">
    <property type="protein sequence ID" value="OQD44557.1"/>
    <property type="molecule type" value="Genomic_DNA"/>
</dbReference>
<feature type="signal peptide" evidence="1">
    <location>
        <begin position="1"/>
        <end position="20"/>
    </location>
</feature>
<feature type="chain" id="PRO_5010701383" evidence="1">
    <location>
        <begin position="21"/>
        <end position="212"/>
    </location>
</feature>